<dbReference type="Proteomes" id="UP000253741">
    <property type="component" value="Unassembled WGS sequence"/>
</dbReference>
<dbReference type="PROSITE" id="PS51257">
    <property type="entry name" value="PROKAR_LIPOPROTEIN"/>
    <property type="match status" value="1"/>
</dbReference>
<evidence type="ECO:0008006" key="5">
    <source>
        <dbReference type="Google" id="ProtNLM"/>
    </source>
</evidence>
<proteinExistence type="predicted"/>
<gene>
    <name evidence="3" type="ORF">DVH02_03195</name>
</gene>
<comment type="caution">
    <text evidence="3">The sequence shown here is derived from an EMBL/GenBank/DDBJ whole genome shotgun (WGS) entry which is preliminary data.</text>
</comment>
<dbReference type="AlphaFoldDB" id="A0A370BJP9"/>
<accession>A0A370BJP9</accession>
<keyword evidence="2" id="KW-0732">Signal</keyword>
<evidence type="ECO:0000313" key="3">
    <source>
        <dbReference type="EMBL" id="RDG39575.1"/>
    </source>
</evidence>
<feature type="region of interest" description="Disordered" evidence="1">
    <location>
        <begin position="149"/>
        <end position="194"/>
    </location>
</feature>
<dbReference type="EMBL" id="QQNA01000018">
    <property type="protein sequence ID" value="RDG39575.1"/>
    <property type="molecule type" value="Genomic_DNA"/>
</dbReference>
<sequence length="194" mass="20864">MKWMVRRFSVLVMTGVLLSGCGMARGGGKGSDSAMDMRGAAQYSDEILDVTIGAVKPKIQWAHDDTTTGACDVTRRRTVMTVISEQRRGNFLGVIENFWKKSGYKIVSVNESKDSPAIFATTPNGFGVNLTIGDKGQAYLEVNTPCVRKSEVDAPSTPPNGPSYEGVEIPRPNVRSDFWSADTPLPAPSSSATA</sequence>
<reference evidence="3 4" key="1">
    <citation type="submission" date="2018-07" db="EMBL/GenBank/DDBJ databases">
        <title>Streptomyces species from bats.</title>
        <authorList>
            <person name="Dunlap C."/>
        </authorList>
    </citation>
    <scope>NUCLEOTIDE SEQUENCE [LARGE SCALE GENOMIC DNA]</scope>
    <source>
        <strain evidence="3 4">AC230</strain>
    </source>
</reference>
<evidence type="ECO:0000256" key="2">
    <source>
        <dbReference type="SAM" id="SignalP"/>
    </source>
</evidence>
<organism evidence="3 4">
    <name type="scientific">Streptomyces corynorhini</name>
    <dbReference type="NCBI Taxonomy" id="2282652"/>
    <lineage>
        <taxon>Bacteria</taxon>
        <taxon>Bacillati</taxon>
        <taxon>Actinomycetota</taxon>
        <taxon>Actinomycetes</taxon>
        <taxon>Kitasatosporales</taxon>
        <taxon>Streptomycetaceae</taxon>
        <taxon>Streptomyces</taxon>
    </lineage>
</organism>
<name>A0A370BJP9_9ACTN</name>
<dbReference type="OrthoDB" id="3867807at2"/>
<feature type="signal peptide" evidence="2">
    <location>
        <begin position="1"/>
        <end position="24"/>
    </location>
</feature>
<evidence type="ECO:0000313" key="4">
    <source>
        <dbReference type="Proteomes" id="UP000253741"/>
    </source>
</evidence>
<feature type="chain" id="PRO_5039640674" description="Lipoprotein" evidence="2">
    <location>
        <begin position="25"/>
        <end position="194"/>
    </location>
</feature>
<evidence type="ECO:0000256" key="1">
    <source>
        <dbReference type="SAM" id="MobiDB-lite"/>
    </source>
</evidence>
<protein>
    <recommendedName>
        <fullName evidence="5">Lipoprotein</fullName>
    </recommendedName>
</protein>
<keyword evidence="4" id="KW-1185">Reference proteome</keyword>